<evidence type="ECO:0008006" key="4">
    <source>
        <dbReference type="Google" id="ProtNLM"/>
    </source>
</evidence>
<dbReference type="RefSeq" id="WP_187784432.1">
    <property type="nucleotide sequence ID" value="NZ_JACTVA010000015.1"/>
</dbReference>
<evidence type="ECO:0000313" key="3">
    <source>
        <dbReference type="Proteomes" id="UP000626026"/>
    </source>
</evidence>
<keyword evidence="1" id="KW-0472">Membrane</keyword>
<feature type="transmembrane region" description="Helical" evidence="1">
    <location>
        <begin position="28"/>
        <end position="49"/>
    </location>
</feature>
<evidence type="ECO:0000256" key="1">
    <source>
        <dbReference type="SAM" id="Phobius"/>
    </source>
</evidence>
<protein>
    <recommendedName>
        <fullName evidence="4">DUF3592 domain-containing protein</fullName>
    </recommendedName>
</protein>
<reference evidence="2 3" key="1">
    <citation type="journal article" date="2013" name="Int. J. Syst. Evol. Microbiol.">
        <title>Roseomonas aerophila sp. nov., isolated from air.</title>
        <authorList>
            <person name="Kim S.J."/>
            <person name="Weon H.Y."/>
            <person name="Ahn J.H."/>
            <person name="Hong S.B."/>
            <person name="Seok S.J."/>
            <person name="Whang K.S."/>
            <person name="Kwon S.W."/>
        </authorList>
    </citation>
    <scope>NUCLEOTIDE SEQUENCE [LARGE SCALE GENOMIC DNA]</scope>
    <source>
        <strain evidence="2 3">NBRC 108923</strain>
    </source>
</reference>
<keyword evidence="1" id="KW-0812">Transmembrane</keyword>
<keyword evidence="1" id="KW-1133">Transmembrane helix</keyword>
<accession>A0ABR7RLI4</accession>
<proteinExistence type="predicted"/>
<gene>
    <name evidence="2" type="ORF">IBL26_10485</name>
</gene>
<dbReference type="Proteomes" id="UP000626026">
    <property type="component" value="Unassembled WGS sequence"/>
</dbReference>
<feature type="transmembrane region" description="Helical" evidence="1">
    <location>
        <begin position="139"/>
        <end position="161"/>
    </location>
</feature>
<organism evidence="2 3">
    <name type="scientific">Teichococcus aerophilus</name>
    <dbReference type="NCBI Taxonomy" id="1224513"/>
    <lineage>
        <taxon>Bacteria</taxon>
        <taxon>Pseudomonadati</taxon>
        <taxon>Pseudomonadota</taxon>
        <taxon>Alphaproteobacteria</taxon>
        <taxon>Acetobacterales</taxon>
        <taxon>Roseomonadaceae</taxon>
        <taxon>Roseomonas</taxon>
    </lineage>
</organism>
<keyword evidence="3" id="KW-1185">Reference proteome</keyword>
<dbReference type="EMBL" id="JACTVA010000015">
    <property type="protein sequence ID" value="MBC9207263.1"/>
    <property type="molecule type" value="Genomic_DNA"/>
</dbReference>
<comment type="caution">
    <text evidence="2">The sequence shown here is derived from an EMBL/GenBank/DDBJ whole genome shotgun (WGS) entry which is preliminary data.</text>
</comment>
<name>A0ABR7RLI4_9PROT</name>
<sequence length="280" mass="29942">MPAAVTLPPLPDRPLRVRIPGSNLSHRLLAGFGFLVLIGLMVASAIFVAPTLVTDWQIRDTAQPVLASRVDGSCRSKLFINTCTVNLTGGKIPNVVSRDVTYVFADAHSGDYSVEVMADPQHPEWLTTDMALDKLPSRIITLGIFWLLMIAGLIAVARGMLAKRGLKRTMESWDGQRLRAVPLELVSVNGSTGISNWKVKAPGETGKGRAWALPANARPFFIGEGTILGVTGPQGGLVAPMDYGLTWIDLTDEERAAIGRAIHPHTAETVPVPPGSPATA</sequence>
<evidence type="ECO:0000313" key="2">
    <source>
        <dbReference type="EMBL" id="MBC9207263.1"/>
    </source>
</evidence>